<dbReference type="Pfam" id="PF12146">
    <property type="entry name" value="Hydrolase_4"/>
    <property type="match status" value="1"/>
</dbReference>
<dbReference type="EMBL" id="QKLU01000001">
    <property type="protein sequence ID" value="PYF77014.1"/>
    <property type="molecule type" value="Genomic_DNA"/>
</dbReference>
<proteinExistence type="predicted"/>
<dbReference type="Gene3D" id="3.40.50.1820">
    <property type="entry name" value="alpha/beta hydrolase"/>
    <property type="match status" value="1"/>
</dbReference>
<dbReference type="Proteomes" id="UP000248198">
    <property type="component" value="Unassembled WGS sequence"/>
</dbReference>
<evidence type="ECO:0000256" key="1">
    <source>
        <dbReference type="SAM" id="SignalP"/>
    </source>
</evidence>
<evidence type="ECO:0000259" key="2">
    <source>
        <dbReference type="Pfam" id="PF12146"/>
    </source>
</evidence>
<dbReference type="PANTHER" id="PTHR43265:SF1">
    <property type="entry name" value="ESTERASE ESTD"/>
    <property type="match status" value="1"/>
</dbReference>
<comment type="caution">
    <text evidence="3">The sequence shown here is derived from an EMBL/GenBank/DDBJ whole genome shotgun (WGS) entry which is preliminary data.</text>
</comment>
<sequence>MFKITATIKSCFLLFLCCIGMSSFAQTAAETPGTAEFKISEVSFKSMGAAISGTVYRPNKIYGAVVLVHGSGQEKRMGGLATILANSGIAVLTYDKRGVGQSEGTYVGPEVGTNNIDSANLNLLALDAVGAFSELSKYIPSRTPIGLMGFSQAAWVIPIATAKNTKIDFMVLFSGPVATTLEQLRFQFYTEGNAKFWDTHSEADAREHIRTDPDKYQFAATDPSKSLMQLSIPGLWLFGGRDVQAPVGLSVENLEMLKAKGKPYEFQIFPAFGHNTAFAKSKEPVNEAIKWIIALKQKGIGR</sequence>
<dbReference type="AlphaFoldDB" id="A0A318UKV7"/>
<keyword evidence="1" id="KW-0732">Signal</keyword>
<dbReference type="OrthoDB" id="9809549at2"/>
<feature type="chain" id="PRO_5016353765" description="Serine aminopeptidase S33 domain-containing protein" evidence="1">
    <location>
        <begin position="29"/>
        <end position="302"/>
    </location>
</feature>
<reference evidence="3 4" key="1">
    <citation type="submission" date="2018-06" db="EMBL/GenBank/DDBJ databases">
        <title>Genomic Encyclopedia of Archaeal and Bacterial Type Strains, Phase II (KMG-II): from individual species to whole genera.</title>
        <authorList>
            <person name="Goeker M."/>
        </authorList>
    </citation>
    <scope>NUCLEOTIDE SEQUENCE [LARGE SCALE GENOMIC DNA]</scope>
    <source>
        <strain evidence="3 4">DSM 27372</strain>
    </source>
</reference>
<dbReference type="PANTHER" id="PTHR43265">
    <property type="entry name" value="ESTERASE ESTD"/>
    <property type="match status" value="1"/>
</dbReference>
<dbReference type="InterPro" id="IPR029058">
    <property type="entry name" value="AB_hydrolase_fold"/>
</dbReference>
<feature type="domain" description="Serine aminopeptidase S33" evidence="2">
    <location>
        <begin position="62"/>
        <end position="182"/>
    </location>
</feature>
<dbReference type="GO" id="GO:0052689">
    <property type="term" value="F:carboxylic ester hydrolase activity"/>
    <property type="evidence" value="ECO:0007669"/>
    <property type="project" value="TreeGrafter"/>
</dbReference>
<dbReference type="InterPro" id="IPR022742">
    <property type="entry name" value="Hydrolase_4"/>
</dbReference>
<evidence type="ECO:0000313" key="3">
    <source>
        <dbReference type="EMBL" id="PYF77014.1"/>
    </source>
</evidence>
<feature type="signal peptide" evidence="1">
    <location>
        <begin position="1"/>
        <end position="28"/>
    </location>
</feature>
<name>A0A318UKV7_9SPHI</name>
<organism evidence="3 4">
    <name type="scientific">Pedobacter nutrimenti</name>
    <dbReference type="NCBI Taxonomy" id="1241337"/>
    <lineage>
        <taxon>Bacteria</taxon>
        <taxon>Pseudomonadati</taxon>
        <taxon>Bacteroidota</taxon>
        <taxon>Sphingobacteriia</taxon>
        <taxon>Sphingobacteriales</taxon>
        <taxon>Sphingobacteriaceae</taxon>
        <taxon>Pedobacter</taxon>
    </lineage>
</organism>
<protein>
    <recommendedName>
        <fullName evidence="2">Serine aminopeptidase S33 domain-containing protein</fullName>
    </recommendedName>
</protein>
<keyword evidence="4" id="KW-1185">Reference proteome</keyword>
<dbReference type="SUPFAM" id="SSF53474">
    <property type="entry name" value="alpha/beta-Hydrolases"/>
    <property type="match status" value="1"/>
</dbReference>
<evidence type="ECO:0000313" key="4">
    <source>
        <dbReference type="Proteomes" id="UP000248198"/>
    </source>
</evidence>
<gene>
    <name evidence="3" type="ORF">B0O44_101492</name>
</gene>
<accession>A0A318UKV7</accession>
<dbReference type="InterPro" id="IPR053145">
    <property type="entry name" value="AB_hydrolase_Est10"/>
</dbReference>